<keyword evidence="1" id="KW-0479">Metal-binding</keyword>
<dbReference type="RefSeq" id="WP_271176403.1">
    <property type="nucleotide sequence ID" value="NZ_BAAAJO010000003.1"/>
</dbReference>
<gene>
    <name evidence="4" type="ORF">GCM10017584_12980</name>
</gene>
<dbReference type="Gene3D" id="1.10.600.10">
    <property type="entry name" value="Farnesyl Diphosphate Synthase"/>
    <property type="match status" value="1"/>
</dbReference>
<dbReference type="GO" id="GO:0046872">
    <property type="term" value="F:metal ion binding"/>
    <property type="evidence" value="ECO:0007669"/>
    <property type="project" value="UniProtKB-KW"/>
</dbReference>
<dbReference type="Pfam" id="PF00348">
    <property type="entry name" value="polyprenyl_synt"/>
    <property type="match status" value="1"/>
</dbReference>
<dbReference type="SUPFAM" id="SSF48576">
    <property type="entry name" value="Terpenoid synthases"/>
    <property type="match status" value="1"/>
</dbReference>
<dbReference type="InterPro" id="IPR033749">
    <property type="entry name" value="Polyprenyl_synt_CS"/>
</dbReference>
<dbReference type="PROSITE" id="PS00723">
    <property type="entry name" value="POLYPRENYL_SYNTHASE_1"/>
    <property type="match status" value="1"/>
</dbReference>
<evidence type="ECO:0000256" key="2">
    <source>
        <dbReference type="ARBA" id="ARBA00022842"/>
    </source>
</evidence>
<dbReference type="AlphaFoldDB" id="A0A9W6H8A5"/>
<dbReference type="PANTHER" id="PTHR12001:SF86">
    <property type="entry name" value="GERANYLGERANYL DIPHOSPHATE SYNTHASE"/>
    <property type="match status" value="1"/>
</dbReference>
<dbReference type="GO" id="GO:0004659">
    <property type="term" value="F:prenyltransferase activity"/>
    <property type="evidence" value="ECO:0007669"/>
    <property type="project" value="InterPro"/>
</dbReference>
<keyword evidence="5" id="KW-1185">Reference proteome</keyword>
<sequence length="358" mass="37438">MTTVPVGERNVGLSAEIDARLNTFFAERIAVSAQYGSDYERLWAQAAAASDGGKRIRPRFVLSAFEAFGGSDADAAAAVDVAVAFELLHTAFLLHDDVIDRDTVRRGRLNLSGSFASDAVAAGVSGDRARLWGEAAAILAGDLLIHSSQSFVARLDLAADVRGALLDVLDHSILVTAAGELADVSFSIGMTEARLPDILAMTERKTATYSFAGPLSAGAILAGADGDALAVLAEYGRLLGVAFQLGDDLLGVFGAEDVTGKSVVSDLREGKETSLIAYARATAWWPEIGALFGRRDLTDTEGRSLADALEVCGARSFVENLVDDYAGRAIALVETSGLPAALGDELARVARSCVGRIS</sequence>
<keyword evidence="3" id="KW-0808">Transferase</keyword>
<reference evidence="4" key="1">
    <citation type="journal article" date="2014" name="Int. J. Syst. Evol. Microbiol.">
        <title>Complete genome sequence of Corynebacterium casei LMG S-19264T (=DSM 44701T), isolated from a smear-ripened cheese.</title>
        <authorList>
            <consortium name="US DOE Joint Genome Institute (JGI-PGF)"/>
            <person name="Walter F."/>
            <person name="Albersmeier A."/>
            <person name="Kalinowski J."/>
            <person name="Ruckert C."/>
        </authorList>
    </citation>
    <scope>NUCLEOTIDE SEQUENCE</scope>
    <source>
        <strain evidence="4">VKM Ac-1401</strain>
    </source>
</reference>
<dbReference type="PROSITE" id="PS00444">
    <property type="entry name" value="POLYPRENYL_SYNTHASE_2"/>
    <property type="match status" value="1"/>
</dbReference>
<dbReference type="SFLD" id="SFLDS00005">
    <property type="entry name" value="Isoprenoid_Synthase_Type_I"/>
    <property type="match status" value="1"/>
</dbReference>
<dbReference type="PANTHER" id="PTHR12001">
    <property type="entry name" value="GERANYLGERANYL PYROPHOSPHATE SYNTHASE"/>
    <property type="match status" value="1"/>
</dbReference>
<dbReference type="InterPro" id="IPR000092">
    <property type="entry name" value="Polyprenyl_synt"/>
</dbReference>
<dbReference type="EMBL" id="BSEN01000005">
    <property type="protein sequence ID" value="GLJ75724.1"/>
    <property type="molecule type" value="Genomic_DNA"/>
</dbReference>
<evidence type="ECO:0000256" key="3">
    <source>
        <dbReference type="RuleBase" id="RU004466"/>
    </source>
</evidence>
<dbReference type="GO" id="GO:0008299">
    <property type="term" value="P:isoprenoid biosynthetic process"/>
    <property type="evidence" value="ECO:0007669"/>
    <property type="project" value="InterPro"/>
</dbReference>
<dbReference type="Proteomes" id="UP001142372">
    <property type="component" value="Unassembled WGS sequence"/>
</dbReference>
<comment type="caution">
    <text evidence="4">The sequence shown here is derived from an EMBL/GenBank/DDBJ whole genome shotgun (WGS) entry which is preliminary data.</text>
</comment>
<dbReference type="CDD" id="cd00685">
    <property type="entry name" value="Trans_IPPS_HT"/>
    <property type="match status" value="1"/>
</dbReference>
<reference evidence="4" key="2">
    <citation type="submission" date="2023-01" db="EMBL/GenBank/DDBJ databases">
        <authorList>
            <person name="Sun Q."/>
            <person name="Evtushenko L."/>
        </authorList>
    </citation>
    <scope>NUCLEOTIDE SEQUENCE</scope>
    <source>
        <strain evidence="4">VKM Ac-1401</strain>
    </source>
</reference>
<proteinExistence type="inferred from homology"/>
<dbReference type="InterPro" id="IPR008949">
    <property type="entry name" value="Isoprenoid_synthase_dom_sf"/>
</dbReference>
<evidence type="ECO:0000313" key="4">
    <source>
        <dbReference type="EMBL" id="GLJ75724.1"/>
    </source>
</evidence>
<evidence type="ECO:0000256" key="1">
    <source>
        <dbReference type="ARBA" id="ARBA00022723"/>
    </source>
</evidence>
<protein>
    <submittedName>
        <fullName evidence="4">Geranylgeranyl pyrophosphate synthase</fullName>
    </submittedName>
</protein>
<comment type="similarity">
    <text evidence="3">Belongs to the FPP/GGPP synthase family.</text>
</comment>
<evidence type="ECO:0000313" key="5">
    <source>
        <dbReference type="Proteomes" id="UP001142372"/>
    </source>
</evidence>
<name>A0A9W6H8A5_9MICO</name>
<keyword evidence="2" id="KW-0460">Magnesium</keyword>
<accession>A0A9W6H8A5</accession>
<organism evidence="4 5">
    <name type="scientific">Leifsonia poae</name>
    <dbReference type="NCBI Taxonomy" id="110933"/>
    <lineage>
        <taxon>Bacteria</taxon>
        <taxon>Bacillati</taxon>
        <taxon>Actinomycetota</taxon>
        <taxon>Actinomycetes</taxon>
        <taxon>Micrococcales</taxon>
        <taxon>Microbacteriaceae</taxon>
        <taxon>Leifsonia</taxon>
    </lineage>
</organism>